<keyword evidence="2" id="KW-1185">Reference proteome</keyword>
<dbReference type="RefSeq" id="WP_235804355.1">
    <property type="nucleotide sequence ID" value="NZ_AZGB01000002.1"/>
</dbReference>
<gene>
    <name evidence="1" type="ORF">FC89_GL001821</name>
</gene>
<dbReference type="GeneID" id="98317899"/>
<dbReference type="InterPro" id="IPR012674">
    <property type="entry name" value="Calycin"/>
</dbReference>
<dbReference type="Gene3D" id="2.40.128.20">
    <property type="match status" value="1"/>
</dbReference>
<sequence length="145" mass="16611">MKTLEKGTPILIHLTTTREQAGEVSEYKKKFSGQVFQIGQSLYLRYVETQSPEKVIVTFKIIDEDSIQLTRKRAGLKLQLFFKDNHRVAATYQTSYGVIPIETVTPQLQILLQASPLAGVIRIDYLLYNGEELLGKYKIRLQFTT</sequence>
<dbReference type="SUPFAM" id="SSF50814">
    <property type="entry name" value="Lipocalins"/>
    <property type="match status" value="1"/>
</dbReference>
<dbReference type="AlphaFoldDB" id="A0A0R1VQU4"/>
<comment type="caution">
    <text evidence="1">The sequence shown here is derived from an EMBL/GenBank/DDBJ whole genome shotgun (WGS) entry which is preliminary data.</text>
</comment>
<reference evidence="1 2" key="1">
    <citation type="journal article" date="2015" name="Genome Announc.">
        <title>Expanding the biotechnology potential of lactobacilli through comparative genomics of 213 strains and associated genera.</title>
        <authorList>
            <person name="Sun Z."/>
            <person name="Harris H.M."/>
            <person name="McCann A."/>
            <person name="Guo C."/>
            <person name="Argimon S."/>
            <person name="Zhang W."/>
            <person name="Yang X."/>
            <person name="Jeffery I.B."/>
            <person name="Cooney J.C."/>
            <person name="Kagawa T.F."/>
            <person name="Liu W."/>
            <person name="Song Y."/>
            <person name="Salvetti E."/>
            <person name="Wrobel A."/>
            <person name="Rasinkangas P."/>
            <person name="Parkhill J."/>
            <person name="Rea M.C."/>
            <person name="O'Sullivan O."/>
            <person name="Ritari J."/>
            <person name="Douillard F.P."/>
            <person name="Paul Ross R."/>
            <person name="Yang R."/>
            <person name="Briner A.E."/>
            <person name="Felis G.E."/>
            <person name="de Vos W.M."/>
            <person name="Barrangou R."/>
            <person name="Klaenhammer T.R."/>
            <person name="Caufield P.W."/>
            <person name="Cui Y."/>
            <person name="Zhang H."/>
            <person name="O'Toole P.W."/>
        </authorList>
    </citation>
    <scope>NUCLEOTIDE SEQUENCE [LARGE SCALE GENOMIC DNA]</scope>
    <source>
        <strain evidence="1 2">DSM 18630</strain>
    </source>
</reference>
<dbReference type="STRING" id="1423750.FC89_GL001821"/>
<organism evidence="1 2">
    <name type="scientific">Liquorilactobacillus ghanensis DSM 18630</name>
    <dbReference type="NCBI Taxonomy" id="1423750"/>
    <lineage>
        <taxon>Bacteria</taxon>
        <taxon>Bacillati</taxon>
        <taxon>Bacillota</taxon>
        <taxon>Bacilli</taxon>
        <taxon>Lactobacillales</taxon>
        <taxon>Lactobacillaceae</taxon>
        <taxon>Liquorilactobacillus</taxon>
    </lineage>
</organism>
<proteinExistence type="predicted"/>
<dbReference type="Proteomes" id="UP000051451">
    <property type="component" value="Unassembled WGS sequence"/>
</dbReference>
<evidence type="ECO:0008006" key="3">
    <source>
        <dbReference type="Google" id="ProtNLM"/>
    </source>
</evidence>
<dbReference type="Pfam" id="PF09148">
    <property type="entry name" value="DUF1934"/>
    <property type="match status" value="1"/>
</dbReference>
<protein>
    <recommendedName>
        <fullName evidence="3">DUF1934 domain-containing protein</fullName>
    </recommendedName>
</protein>
<accession>A0A0R1VQU4</accession>
<name>A0A0R1VQU4_9LACO</name>
<dbReference type="InterPro" id="IPR015231">
    <property type="entry name" value="DUF1934"/>
</dbReference>
<dbReference type="EMBL" id="AZGB01000002">
    <property type="protein sequence ID" value="KRM08136.1"/>
    <property type="molecule type" value="Genomic_DNA"/>
</dbReference>
<dbReference type="PATRIC" id="fig|1423750.3.peg.1866"/>
<evidence type="ECO:0000313" key="1">
    <source>
        <dbReference type="EMBL" id="KRM08136.1"/>
    </source>
</evidence>
<evidence type="ECO:0000313" key="2">
    <source>
        <dbReference type="Proteomes" id="UP000051451"/>
    </source>
</evidence>